<feature type="compositionally biased region" description="Polar residues" evidence="1">
    <location>
        <begin position="179"/>
        <end position="192"/>
    </location>
</feature>
<dbReference type="Proteomes" id="UP001233172">
    <property type="component" value="Unassembled WGS sequence"/>
</dbReference>
<feature type="region of interest" description="Disordered" evidence="1">
    <location>
        <begin position="273"/>
        <end position="308"/>
    </location>
</feature>
<evidence type="ECO:0000313" key="2">
    <source>
        <dbReference type="EMBL" id="KAK0045928.1"/>
    </source>
</evidence>
<gene>
    <name evidence="2" type="ORF">Bpfe_024597</name>
</gene>
<keyword evidence="3" id="KW-1185">Reference proteome</keyword>
<feature type="compositionally biased region" description="Polar residues" evidence="1">
    <location>
        <begin position="224"/>
        <end position="238"/>
    </location>
</feature>
<dbReference type="AlphaFoldDB" id="A0AAD8B0U4"/>
<feature type="region of interest" description="Disordered" evidence="1">
    <location>
        <begin position="15"/>
        <end position="258"/>
    </location>
</feature>
<organism evidence="2 3">
    <name type="scientific">Biomphalaria pfeifferi</name>
    <name type="common">Bloodfluke planorb</name>
    <name type="synonym">Freshwater snail</name>
    <dbReference type="NCBI Taxonomy" id="112525"/>
    <lineage>
        <taxon>Eukaryota</taxon>
        <taxon>Metazoa</taxon>
        <taxon>Spiralia</taxon>
        <taxon>Lophotrochozoa</taxon>
        <taxon>Mollusca</taxon>
        <taxon>Gastropoda</taxon>
        <taxon>Heterobranchia</taxon>
        <taxon>Euthyneura</taxon>
        <taxon>Panpulmonata</taxon>
        <taxon>Hygrophila</taxon>
        <taxon>Lymnaeoidea</taxon>
        <taxon>Planorbidae</taxon>
        <taxon>Biomphalaria</taxon>
    </lineage>
</organism>
<feature type="compositionally biased region" description="Basic and acidic residues" evidence="1">
    <location>
        <begin position="98"/>
        <end position="113"/>
    </location>
</feature>
<feature type="compositionally biased region" description="Basic and acidic residues" evidence="1">
    <location>
        <begin position="26"/>
        <end position="51"/>
    </location>
</feature>
<comment type="caution">
    <text evidence="2">The sequence shown here is derived from an EMBL/GenBank/DDBJ whole genome shotgun (WGS) entry which is preliminary data.</text>
</comment>
<name>A0AAD8B0U4_BIOPF</name>
<sequence length="371" mass="41366">MLRYFADWKKMRIRKDSMEYTPSKSATDKNGAEDHNQDTAEAQMPEKKVQPDKTLISPSRDSNRRTGKNKKKQRKNKGAVTEDHKKLEITVQSVVKGAKLEIGLDKKESDDGFTKVVRKHRPRRNVSSLDKTASNKDKTRSTGSENRKKESTRARRKPFAANTDIKKKEKAAESSLSKTPQNKGRSLTATTGNRKKESTSTKATPRNTKRSKAPRAARSKDQSHTSSTRKTNLSTSRPASKHPSAEKHQLSDRSEKFNPEVLPAVITRCLETGKPVSAREKPRNVRVTSEDNDVGLISQESSDMSSYSQAIPSVKKKYSKSKATLVKSLIFESSILGVNKQSTCSPLEEDQDLVFSSSDDLSDVGWTSPEA</sequence>
<accession>A0AAD8B0U4</accession>
<feature type="compositionally biased region" description="Low complexity" evidence="1">
    <location>
        <begin position="298"/>
        <end position="308"/>
    </location>
</feature>
<evidence type="ECO:0000256" key="1">
    <source>
        <dbReference type="SAM" id="MobiDB-lite"/>
    </source>
</evidence>
<feature type="compositionally biased region" description="Basic residues" evidence="1">
    <location>
        <begin position="65"/>
        <end position="77"/>
    </location>
</feature>
<evidence type="ECO:0000313" key="3">
    <source>
        <dbReference type="Proteomes" id="UP001233172"/>
    </source>
</evidence>
<feature type="compositionally biased region" description="Basic residues" evidence="1">
    <location>
        <begin position="207"/>
        <end position="217"/>
    </location>
</feature>
<dbReference type="EMBL" id="JASAOG010000173">
    <property type="protein sequence ID" value="KAK0045928.1"/>
    <property type="molecule type" value="Genomic_DNA"/>
</dbReference>
<protein>
    <submittedName>
        <fullName evidence="2">Serine-rich adhesin for platelets</fullName>
    </submittedName>
</protein>
<proteinExistence type="predicted"/>
<reference evidence="2" key="2">
    <citation type="submission" date="2023-04" db="EMBL/GenBank/DDBJ databases">
        <authorList>
            <person name="Bu L."/>
            <person name="Lu L."/>
            <person name="Laidemitt M.R."/>
            <person name="Zhang S.M."/>
            <person name="Mutuku M."/>
            <person name="Mkoji G."/>
            <person name="Steinauer M."/>
            <person name="Loker E.S."/>
        </authorList>
    </citation>
    <scope>NUCLEOTIDE SEQUENCE</scope>
    <source>
        <strain evidence="2">KasaAsao</strain>
        <tissue evidence="2">Whole Snail</tissue>
    </source>
</reference>
<feature type="region of interest" description="Disordered" evidence="1">
    <location>
        <begin position="349"/>
        <end position="371"/>
    </location>
</feature>
<reference evidence="2" key="1">
    <citation type="journal article" date="2023" name="PLoS Negl. Trop. Dis.">
        <title>A genome sequence for Biomphalaria pfeifferi, the major vector snail for the human-infecting parasite Schistosoma mansoni.</title>
        <authorList>
            <person name="Bu L."/>
            <person name="Lu L."/>
            <person name="Laidemitt M.R."/>
            <person name="Zhang S.M."/>
            <person name="Mutuku M."/>
            <person name="Mkoji G."/>
            <person name="Steinauer M."/>
            <person name="Loker E.S."/>
        </authorList>
    </citation>
    <scope>NUCLEOTIDE SEQUENCE</scope>
    <source>
        <strain evidence="2">KasaAsao</strain>
    </source>
</reference>
<feature type="compositionally biased region" description="Basic and acidic residues" evidence="1">
    <location>
        <begin position="133"/>
        <end position="153"/>
    </location>
</feature>
<feature type="compositionally biased region" description="Basic and acidic residues" evidence="1">
    <location>
        <begin position="243"/>
        <end position="258"/>
    </location>
</feature>